<dbReference type="Gene3D" id="3.40.50.300">
    <property type="entry name" value="P-loop containing nucleotide triphosphate hydrolases"/>
    <property type="match status" value="2"/>
</dbReference>
<keyword evidence="16 23" id="KW-1133">Transmembrane helix</keyword>
<dbReference type="Gene3D" id="3.30.559.10">
    <property type="entry name" value="Chloramphenicol acetyltransferase-like domain"/>
    <property type="match status" value="2"/>
</dbReference>
<feature type="domain" description="ABC transporter" evidence="24">
    <location>
        <begin position="1983"/>
        <end position="2220"/>
    </location>
</feature>
<dbReference type="Pfam" id="PF04043">
    <property type="entry name" value="PMEI"/>
    <property type="match status" value="1"/>
</dbReference>
<evidence type="ECO:0000256" key="3">
    <source>
        <dbReference type="ARBA" id="ARBA00005184"/>
    </source>
</evidence>
<dbReference type="EC" id="3.1.1.11" evidence="7"/>
<dbReference type="Gene3D" id="1.20.140.40">
    <property type="entry name" value="Invertase/pectin methylesterase inhibitor family protein"/>
    <property type="match status" value="1"/>
</dbReference>
<comment type="subcellular location">
    <subcellularLocation>
        <location evidence="2">Cell membrane</location>
        <topology evidence="2">Multi-pass membrane protein</topology>
    </subcellularLocation>
    <subcellularLocation>
        <location evidence="1">Secreted</location>
        <location evidence="1">Cell wall</location>
    </subcellularLocation>
</comment>
<keyword evidence="15" id="KW-0067">ATP-binding</keyword>
<evidence type="ECO:0000259" key="24">
    <source>
        <dbReference type="PROSITE" id="PS50893"/>
    </source>
</evidence>
<sequence>MATKDAITKSSNFTASTEGGMGTNMNATSKAVLDYCKKVLTYALEDLETIVEEMGEDLQQSGTKLDQLKQWLTGVFNYQTDCLDDIEEVELKKIMGEGISNSKVLTSNAIDIFHSVVTAMAQMGVKVDDMKNISIGAGAGGAPARRLLEDTDAKGLPKWFSGKDRKLMAKAGRGAPAGGAGGDDGIGEGGGGGGKIKATHVVAKDGSGQFKTISQAVMACPDKNPGRCIIHIKAGIYNEQVTIPKKKNNIFMFGDGATQTIITFNRSVKLSPGTTTSLSGTVQVESEGFMAKWIGFKNTAGPLGHQAVALRVNGDRAVIFNCRFDGYQDTLYVNNGRQFYRNIVVSGTVDFIFGKSATVIQNSLILVRKGSPGQSNYVTADGNEKGAAMKIGIVLHNCRIIPDKELEADKLTIKSFLGRPWKKFATTVIIGTEIGDLIKPEGWTEWQGEQNHKTAKYIEFNNRGPGAATTQRPPWVKVAKSAAEVEAYTVANWVGPANWIQEANVPVQLGLVNRVLIQPCEPTPSVVLDLSSIDNIPVLRCFARTIHVFTHGPDAARVIREALAKALVSYYPLSGRLKELNQGKIQIDCTGETGILFVDAITDVTLESVGYFDNLMEIPYDDLLPDQIPRDDDAEPLVQMQVTQFSCGGFVMGLRFCHAICDGLGAAQFLTAVGEIACGQTNLGVSPVWHRDFIPQHHRSNDVISPAIPPPFPPAFPGYKLEHLSFDIPSNLIEQFKREFRASTGEICSAFEVIAASFWKLRTEAIDLRENTEVKLVFFANCRHLVNPPLPIGFYGNCFFPVKISAGSHEIAKEKSVFDVVKMIKRAKAKLPEEFEKFVNGDGDDPFAPEVGYNTLFLSEWGKLGFNQVDYGWGPPLHVAPIQGLSIVPAGIVGSMPLPKKGVRLMTWYMLLCFLLLCQVLGLVSGVCPMDQATMDSVMESDEGLKVDSPNRANVETSNSKIHEEEEKELKTESVKKKTEKNKKVEEDEKTKTVPFHKLFAFADSFDILLMILGTIGAVGNGLGFPIMTILFGDVIDVFGQNQNSSDVSDKIAKVALKFVYLGLGTLVAALLQVSGWMISGERQAGRIRSLYLQTILRQDIAFFDVETNTGEVVGRMSGDTVLIQDAMGEKVGKAIQLVSTFVGGFVIAFTEGWLLTLVMVSSIPLLVMSGAALAIVISKMASRGQTSYAKAAVVVEQTVGSIRTVASFTGEKQAISNYNKHLVSAYRAGVFEGASTGLGLGTLNIVIFCTYALAVWYGGKMILEKGYTGGQVLIIIFAVLTGSMSLGQASPCLSAFAAGQAAAYKMFETIKRKPEIDASDTTGKVLDDIRGDIELKDVNFSYPARPEEQIFRGFSLSISSGSTVALVGQSGSGKSTVVSLIERFYDPQSGEVRIDGINLKEFQLKWIRSKIGLVSQEPVLFTSSIKENIAYGKENATIEEIRKATELANASKFIDKLPQGLDTMVGEHGTQLSGGQKQRIAVARAILKDPRILLLDEATSALDAESERIVQEALDRIMVNRTTVVVAHRLSTVRNADMIAVIHQGKIVEKGSHSELLRDPEGAYSQLIRLQEDTKQTEDSTDEQKLSMESMKRSSLRKSSLSRSLSKRSSSFSMFGFPAGIDTNKEAIPEQDIKASTPTKDKKVSFFRVAALNKPEIPMLILGSIAAVLNGVILPIFGILISSVIKAFFKPPEQLKSDTRFWAIIFMLLGVASMVVFPAQTIFFSIAGCKLVQRIRSMCFEKVVRMEVGWFDETENSSGAIGARLSADAATVRGLVGDALAQTVQNLASVTAGVVIAFVASWQLAFIVLAMLPLIGLNGYIYMKFMVGFSADAKRMYEEASQVANDAVGSIRTVASFCAEEKVMKMYKKKCEGPMRTGIRQGIVSGIGFGVSFFVLFSSYAASFYAGARLVDDGKTTFDSVFRVFFALTMAAVAISQSSSLSPDSSKASNAAASIFAVIDRESKIDPSDESGRVLDNVKGDIELRHISFKYPSRPDVQIFQDLCLSIRAGKTIALVGESGSGKSTVIALLQRFYDPDSGQITLDGVEIKTLQLKWLRQQTGLVSQEPVLFNETIRANIAYGKGGDATETEIVSAAELSNAHVFISGLQQGYDTMVGERGVQLSGGQKQRVAIARAIVKDPKVLLLDEATSALDAESERVVQDALDRVMVNRTTVVVAHRLSTIKNADVIAVVKNGVIVEKGKHESLINIKDGVYASLVQLHLSAST</sequence>
<dbReference type="InterPro" id="IPR003593">
    <property type="entry name" value="AAA+_ATPase"/>
</dbReference>
<evidence type="ECO:0000256" key="17">
    <source>
        <dbReference type="ARBA" id="ARBA00023085"/>
    </source>
</evidence>
<feature type="region of interest" description="Disordered" evidence="22">
    <location>
        <begin position="1"/>
        <end position="20"/>
    </location>
</feature>
<dbReference type="SUPFAM" id="SSF90123">
    <property type="entry name" value="ABC transporter transmembrane region"/>
    <property type="match status" value="2"/>
</dbReference>
<keyword evidence="8" id="KW-0813">Transport</keyword>
<dbReference type="PROSITE" id="PS00211">
    <property type="entry name" value="ABC_TRANSPORTER_1"/>
    <property type="match status" value="2"/>
</dbReference>
<dbReference type="SMART" id="SM00382">
    <property type="entry name" value="AAA"/>
    <property type="match status" value="2"/>
</dbReference>
<dbReference type="InterPro" id="IPR039421">
    <property type="entry name" value="Type_1_exporter"/>
</dbReference>
<dbReference type="InterPro" id="IPR018040">
    <property type="entry name" value="Pectinesterase_Tyr_AS"/>
</dbReference>
<protein>
    <recommendedName>
        <fullName evidence="7">pectinesterase</fullName>
        <ecNumber evidence="7">3.1.1.11</ecNumber>
    </recommendedName>
</protein>
<dbReference type="Pfam" id="PF01095">
    <property type="entry name" value="Pectinesterase"/>
    <property type="match status" value="1"/>
</dbReference>
<keyword evidence="19" id="KW-0325">Glycoprotein</keyword>
<evidence type="ECO:0000256" key="6">
    <source>
        <dbReference type="ARBA" id="ARBA00007786"/>
    </source>
</evidence>
<evidence type="ECO:0000256" key="10">
    <source>
        <dbReference type="ARBA" id="ARBA00022525"/>
    </source>
</evidence>
<evidence type="ECO:0000256" key="9">
    <source>
        <dbReference type="ARBA" id="ARBA00022512"/>
    </source>
</evidence>
<feature type="compositionally biased region" description="Basic and acidic residues" evidence="22">
    <location>
        <begin position="1571"/>
        <end position="1593"/>
    </location>
</feature>
<feature type="region of interest" description="Disordered" evidence="22">
    <location>
        <begin position="1571"/>
        <end position="1603"/>
    </location>
</feature>
<evidence type="ECO:0000313" key="27">
    <source>
        <dbReference type="Proteomes" id="UP000682877"/>
    </source>
</evidence>
<comment type="similarity">
    <text evidence="4">In the N-terminal section; belongs to the PMEI family.</text>
</comment>
<dbReference type="GO" id="GO:0016887">
    <property type="term" value="F:ATP hydrolysis activity"/>
    <property type="evidence" value="ECO:0007669"/>
    <property type="project" value="InterPro"/>
</dbReference>
<dbReference type="SUPFAM" id="SSF51126">
    <property type="entry name" value="Pectin lyase-like"/>
    <property type="match status" value="1"/>
</dbReference>
<dbReference type="GO" id="GO:0090374">
    <property type="term" value="P:oligopeptide export from mitochondrion"/>
    <property type="evidence" value="ECO:0007669"/>
    <property type="project" value="TreeGrafter"/>
</dbReference>
<dbReference type="PROSITE" id="PS00503">
    <property type="entry name" value="PECTINESTERASE_2"/>
    <property type="match status" value="1"/>
</dbReference>
<dbReference type="InterPro" id="IPR000070">
    <property type="entry name" value="Pectinesterase_cat"/>
</dbReference>
<dbReference type="GO" id="GO:0042545">
    <property type="term" value="P:cell wall modification"/>
    <property type="evidence" value="ECO:0007669"/>
    <property type="project" value="InterPro"/>
</dbReference>
<dbReference type="FunFam" id="1.20.1560.10:FF:000025">
    <property type="entry name" value="ABC transporter B family member 9"/>
    <property type="match status" value="1"/>
</dbReference>
<dbReference type="PANTHER" id="PTHR43394">
    <property type="entry name" value="ATP-DEPENDENT PERMEASE MDL1, MITOCHONDRIAL"/>
    <property type="match status" value="1"/>
</dbReference>
<evidence type="ECO:0000259" key="25">
    <source>
        <dbReference type="PROSITE" id="PS50929"/>
    </source>
</evidence>
<evidence type="ECO:0000256" key="8">
    <source>
        <dbReference type="ARBA" id="ARBA00022448"/>
    </source>
</evidence>
<evidence type="ECO:0000256" key="14">
    <source>
        <dbReference type="ARBA" id="ARBA00022801"/>
    </source>
</evidence>
<comment type="similarity">
    <text evidence="6">In the C-terminal section; belongs to the pectinesterase family.</text>
</comment>
<feature type="region of interest" description="Disordered" evidence="22">
    <location>
        <begin position="942"/>
        <end position="984"/>
    </location>
</feature>
<dbReference type="CDD" id="cd18578">
    <property type="entry name" value="ABC_6TM_Pgp_ABCB1_D2_like"/>
    <property type="match status" value="1"/>
</dbReference>
<proteinExistence type="inferred from homology"/>
<feature type="domain" description="ABC transmembrane type-1" evidence="25">
    <location>
        <begin position="1662"/>
        <end position="1948"/>
    </location>
</feature>
<dbReference type="GO" id="GO:0010329">
    <property type="term" value="F:auxin efflux transmembrane transporter activity"/>
    <property type="evidence" value="ECO:0007669"/>
    <property type="project" value="UniProtKB-ARBA"/>
</dbReference>
<evidence type="ECO:0000256" key="22">
    <source>
        <dbReference type="SAM" id="MobiDB-lite"/>
    </source>
</evidence>
<dbReference type="CDD" id="cd03249">
    <property type="entry name" value="ABC_MTABC3_MDL1_MDL2"/>
    <property type="match status" value="2"/>
</dbReference>
<evidence type="ECO:0000256" key="4">
    <source>
        <dbReference type="ARBA" id="ARBA00006027"/>
    </source>
</evidence>
<dbReference type="InterPro" id="IPR027417">
    <property type="entry name" value="P-loop_NTPase"/>
</dbReference>
<gene>
    <name evidence="26" type="ORF">AARE701A_LOCUS14027</name>
</gene>
<dbReference type="Pfam" id="PF00005">
    <property type="entry name" value="ABC_tran"/>
    <property type="match status" value="2"/>
</dbReference>
<keyword evidence="13" id="KW-0547">Nucleotide-binding</keyword>
<evidence type="ECO:0000256" key="1">
    <source>
        <dbReference type="ARBA" id="ARBA00004191"/>
    </source>
</evidence>
<name>A0A8S2ADH0_ARAAE</name>
<dbReference type="PANTHER" id="PTHR43394:SF16">
    <property type="entry name" value="ABC TRANSPORTER B FAMILY MEMBER 4-LIKE ISOFORM X1"/>
    <property type="match status" value="1"/>
</dbReference>
<dbReference type="InterPro" id="IPR033131">
    <property type="entry name" value="Pectinesterase_Asp_AS"/>
</dbReference>
<evidence type="ECO:0000256" key="16">
    <source>
        <dbReference type="ARBA" id="ARBA00022989"/>
    </source>
</evidence>
<evidence type="ECO:0000256" key="23">
    <source>
        <dbReference type="SAM" id="Phobius"/>
    </source>
</evidence>
<feature type="transmembrane region" description="Helical" evidence="23">
    <location>
        <begin position="906"/>
        <end position="928"/>
    </location>
</feature>
<dbReference type="GO" id="GO:0015421">
    <property type="term" value="F:ABC-type oligopeptide transporter activity"/>
    <property type="evidence" value="ECO:0007669"/>
    <property type="project" value="TreeGrafter"/>
</dbReference>
<dbReference type="InterPro" id="IPR036640">
    <property type="entry name" value="ABC1_TM_sf"/>
</dbReference>
<feature type="transmembrane region" description="Helical" evidence="23">
    <location>
        <begin position="1132"/>
        <end position="1150"/>
    </location>
</feature>
<keyword evidence="14" id="KW-0378">Hydrolase</keyword>
<feature type="compositionally biased region" description="Basic and acidic residues" evidence="22">
    <location>
        <begin position="961"/>
        <end position="984"/>
    </location>
</feature>
<keyword evidence="17" id="KW-0063">Aspartyl esterase</keyword>
<dbReference type="InterPro" id="IPR035513">
    <property type="entry name" value="Invertase/methylesterase_inhib"/>
</dbReference>
<dbReference type="PROSITE" id="PS50893">
    <property type="entry name" value="ABC_TRANSPORTER_2"/>
    <property type="match status" value="2"/>
</dbReference>
<evidence type="ECO:0000256" key="2">
    <source>
        <dbReference type="ARBA" id="ARBA00004651"/>
    </source>
</evidence>
<dbReference type="InterPro" id="IPR006501">
    <property type="entry name" value="Pectinesterase_inhib_dom"/>
</dbReference>
<feature type="compositionally biased region" description="Polar residues" evidence="22">
    <location>
        <begin position="951"/>
        <end position="960"/>
    </location>
</feature>
<dbReference type="EMBL" id="LR999455">
    <property type="protein sequence ID" value="CAE6080104.1"/>
    <property type="molecule type" value="Genomic_DNA"/>
</dbReference>
<dbReference type="GO" id="GO:0010328">
    <property type="term" value="F:auxin influx transmembrane transporter activity"/>
    <property type="evidence" value="ECO:0007669"/>
    <property type="project" value="UniProtKB-ARBA"/>
</dbReference>
<dbReference type="InterPro" id="IPR011050">
    <property type="entry name" value="Pectin_lyase_fold/virulence"/>
</dbReference>
<dbReference type="InterPro" id="IPR012334">
    <property type="entry name" value="Pectin_lyas_fold"/>
</dbReference>
<feature type="active site" evidence="21">
    <location>
        <position position="350"/>
    </location>
</feature>
<dbReference type="FunFam" id="2.160.20.10:FF:000029">
    <property type="entry name" value="Pectinesterase 4"/>
    <property type="match status" value="1"/>
</dbReference>
<evidence type="ECO:0000256" key="7">
    <source>
        <dbReference type="ARBA" id="ARBA00013229"/>
    </source>
</evidence>
<keyword evidence="11 23" id="KW-0812">Transmembrane</keyword>
<dbReference type="SUPFAM" id="SSF52540">
    <property type="entry name" value="P-loop containing nucleoside triphosphate hydrolases"/>
    <property type="match status" value="2"/>
</dbReference>
<dbReference type="FunFam" id="1.20.1560.10:FF:000009">
    <property type="entry name" value="ABC transporter B family member 1"/>
    <property type="match status" value="1"/>
</dbReference>
<feature type="compositionally biased region" description="Polar residues" evidence="22">
    <location>
        <begin position="8"/>
        <end position="20"/>
    </location>
</feature>
<dbReference type="InterPro" id="IPR023213">
    <property type="entry name" value="CAT-like_dom_sf"/>
</dbReference>
<dbReference type="PROSITE" id="PS00800">
    <property type="entry name" value="PECTINESTERASE_1"/>
    <property type="match status" value="1"/>
</dbReference>
<feature type="transmembrane region" description="Helical" evidence="23">
    <location>
        <begin position="1884"/>
        <end position="1909"/>
    </location>
</feature>
<reference evidence="26" key="1">
    <citation type="submission" date="2021-01" db="EMBL/GenBank/DDBJ databases">
        <authorList>
            <person name="Bezrukov I."/>
        </authorList>
    </citation>
    <scope>NUCLEOTIDE SEQUENCE</scope>
</reference>
<accession>A0A8S2ADH0</accession>
<dbReference type="FunFam" id="1.20.140.40:FF:000016">
    <property type="entry name" value="Pectinesterase"/>
    <property type="match status" value="1"/>
</dbReference>
<dbReference type="GO" id="GO:0005524">
    <property type="term" value="F:ATP binding"/>
    <property type="evidence" value="ECO:0007669"/>
    <property type="project" value="UniProtKB-KW"/>
</dbReference>
<dbReference type="PROSITE" id="PS50929">
    <property type="entry name" value="ABC_TM1F"/>
    <property type="match status" value="2"/>
</dbReference>
<dbReference type="SMART" id="SM00856">
    <property type="entry name" value="PMEI"/>
    <property type="match status" value="1"/>
</dbReference>
<feature type="transmembrane region" description="Helical" evidence="23">
    <location>
        <begin position="1658"/>
        <end position="1682"/>
    </location>
</feature>
<dbReference type="GO" id="GO:0004857">
    <property type="term" value="F:enzyme inhibitor activity"/>
    <property type="evidence" value="ECO:0007669"/>
    <property type="project" value="InterPro"/>
</dbReference>
<dbReference type="Gene3D" id="1.20.1560.10">
    <property type="entry name" value="ABC transporter type 1, transmembrane domain"/>
    <property type="match status" value="1"/>
</dbReference>
<comment type="pathway">
    <text evidence="3">Glycan metabolism; pectin degradation; 2-dehydro-3-deoxy-D-gluconate from pectin: step 1/5.</text>
</comment>
<evidence type="ECO:0000256" key="5">
    <source>
        <dbReference type="ARBA" id="ARBA00007577"/>
    </source>
</evidence>
<feature type="transmembrane region" description="Helical" evidence="23">
    <location>
        <begin position="1059"/>
        <end position="1079"/>
    </location>
</feature>
<evidence type="ECO:0000313" key="26">
    <source>
        <dbReference type="EMBL" id="CAE6080104.1"/>
    </source>
</evidence>
<dbReference type="SUPFAM" id="SSF101148">
    <property type="entry name" value="Plant invertase/pectin methylesterase inhibitor"/>
    <property type="match status" value="1"/>
</dbReference>
<keyword evidence="27" id="KW-1185">Reference proteome</keyword>
<keyword evidence="10" id="KW-0964">Secreted</keyword>
<feature type="transmembrane region" description="Helical" evidence="23">
    <location>
        <begin position="1791"/>
        <end position="1816"/>
    </location>
</feature>
<dbReference type="GO" id="GO:0090406">
    <property type="term" value="C:pollen tube"/>
    <property type="evidence" value="ECO:0007669"/>
    <property type="project" value="UniProtKB-ARBA"/>
</dbReference>
<evidence type="ECO:0000256" key="11">
    <source>
        <dbReference type="ARBA" id="ARBA00022692"/>
    </source>
</evidence>
<keyword evidence="18 23" id="KW-0472">Membrane</keyword>
<evidence type="ECO:0000256" key="21">
    <source>
        <dbReference type="PROSITE-ProRule" id="PRU10040"/>
    </source>
</evidence>
<dbReference type="GO" id="GO:0030599">
    <property type="term" value="F:pectinesterase activity"/>
    <property type="evidence" value="ECO:0007669"/>
    <property type="project" value="UniProtKB-EC"/>
</dbReference>
<evidence type="ECO:0000256" key="13">
    <source>
        <dbReference type="ARBA" id="ARBA00022741"/>
    </source>
</evidence>
<evidence type="ECO:0000256" key="19">
    <source>
        <dbReference type="ARBA" id="ARBA00023180"/>
    </source>
</evidence>
<keyword evidence="12" id="KW-0677">Repeat</keyword>
<dbReference type="CDD" id="cd15798">
    <property type="entry name" value="PMEI-like_3"/>
    <property type="match status" value="1"/>
</dbReference>
<dbReference type="Pfam" id="PF00664">
    <property type="entry name" value="ABC_membrane"/>
    <property type="match status" value="2"/>
</dbReference>
<dbReference type="InterPro" id="IPR003439">
    <property type="entry name" value="ABC_transporter-like_ATP-bd"/>
</dbReference>
<organism evidence="26 27">
    <name type="scientific">Arabidopsis arenosa</name>
    <name type="common">Sand rock-cress</name>
    <name type="synonym">Cardaminopsis arenosa</name>
    <dbReference type="NCBI Taxonomy" id="38785"/>
    <lineage>
        <taxon>Eukaryota</taxon>
        <taxon>Viridiplantae</taxon>
        <taxon>Streptophyta</taxon>
        <taxon>Embryophyta</taxon>
        <taxon>Tracheophyta</taxon>
        <taxon>Spermatophyta</taxon>
        <taxon>Magnoliopsida</taxon>
        <taxon>eudicotyledons</taxon>
        <taxon>Gunneridae</taxon>
        <taxon>Pentapetalae</taxon>
        <taxon>rosids</taxon>
        <taxon>malvids</taxon>
        <taxon>Brassicales</taxon>
        <taxon>Brassicaceae</taxon>
        <taxon>Camelineae</taxon>
        <taxon>Arabidopsis</taxon>
    </lineage>
</organism>
<dbReference type="Gene3D" id="2.160.20.10">
    <property type="entry name" value="Single-stranded right-handed beta-helix, Pectin lyase-like"/>
    <property type="match status" value="1"/>
</dbReference>
<dbReference type="FunFam" id="1.20.1560.10:FF:000044">
    <property type="entry name" value="ABC transporter B family member 9"/>
    <property type="match status" value="1"/>
</dbReference>
<dbReference type="CDD" id="cd18577">
    <property type="entry name" value="ABC_6TM_Pgp_ABCB1_D1_like"/>
    <property type="match status" value="1"/>
</dbReference>
<evidence type="ECO:0000256" key="20">
    <source>
        <dbReference type="ARBA" id="ARBA00023316"/>
    </source>
</evidence>
<evidence type="ECO:0000256" key="15">
    <source>
        <dbReference type="ARBA" id="ARBA00022840"/>
    </source>
</evidence>
<dbReference type="FunFam" id="3.40.50.300:FF:000066">
    <property type="entry name" value="ABC transporter B family member 1"/>
    <property type="match status" value="2"/>
</dbReference>
<dbReference type="InterPro" id="IPR011527">
    <property type="entry name" value="ABC1_TM_dom"/>
</dbReference>
<dbReference type="GO" id="GO:0005886">
    <property type="term" value="C:plasma membrane"/>
    <property type="evidence" value="ECO:0007669"/>
    <property type="project" value="UniProtKB-SubCell"/>
</dbReference>
<dbReference type="GO" id="GO:0005743">
    <property type="term" value="C:mitochondrial inner membrane"/>
    <property type="evidence" value="ECO:0007669"/>
    <property type="project" value="TreeGrafter"/>
</dbReference>
<evidence type="ECO:0000256" key="18">
    <source>
        <dbReference type="ARBA" id="ARBA00023136"/>
    </source>
</evidence>
<feature type="transmembrane region" description="Helical" evidence="23">
    <location>
        <begin position="1270"/>
        <end position="1288"/>
    </location>
</feature>
<comment type="similarity">
    <text evidence="5">Belongs to the ABC transporter superfamily. ABCB family. Multidrug resistance exporter (TC 3.A.1.201) subfamily.</text>
</comment>
<feature type="transmembrane region" description="Helical" evidence="23">
    <location>
        <begin position="1702"/>
        <end position="1729"/>
    </location>
</feature>
<keyword evidence="20" id="KW-0961">Cell wall biogenesis/degradation</keyword>
<dbReference type="Pfam" id="PF02458">
    <property type="entry name" value="Transferase"/>
    <property type="match status" value="1"/>
</dbReference>
<feature type="transmembrane region" description="Helical" evidence="23">
    <location>
        <begin position="1008"/>
        <end position="1032"/>
    </location>
</feature>
<keyword evidence="9" id="KW-0134">Cell wall</keyword>
<feature type="domain" description="ABC transmembrane type-1" evidence="25">
    <location>
        <begin position="1012"/>
        <end position="1299"/>
    </location>
</feature>
<dbReference type="Proteomes" id="UP000682877">
    <property type="component" value="Chromosome 5"/>
</dbReference>
<feature type="transmembrane region" description="Helical" evidence="23">
    <location>
        <begin position="1238"/>
        <end position="1258"/>
    </location>
</feature>
<feature type="domain" description="ABC transporter" evidence="24">
    <location>
        <begin position="1334"/>
        <end position="1570"/>
    </location>
</feature>
<dbReference type="InterPro" id="IPR017871">
    <property type="entry name" value="ABC_transporter-like_CS"/>
</dbReference>
<evidence type="ECO:0000256" key="12">
    <source>
        <dbReference type="ARBA" id="ARBA00022737"/>
    </source>
</evidence>